<name>A0A369AQN1_9BURK</name>
<organism evidence="5 6">
    <name type="scientific">Extensimonas vulgaris</name>
    <dbReference type="NCBI Taxonomy" id="1031594"/>
    <lineage>
        <taxon>Bacteria</taxon>
        <taxon>Pseudomonadati</taxon>
        <taxon>Pseudomonadota</taxon>
        <taxon>Betaproteobacteria</taxon>
        <taxon>Burkholderiales</taxon>
        <taxon>Comamonadaceae</taxon>
        <taxon>Extensimonas</taxon>
    </lineage>
</organism>
<evidence type="ECO:0000256" key="2">
    <source>
        <dbReference type="PIRSR" id="PIRSR000390-1"/>
    </source>
</evidence>
<dbReference type="EMBL" id="QPJU01000001">
    <property type="protein sequence ID" value="RCX11511.1"/>
    <property type="molecule type" value="Genomic_DNA"/>
</dbReference>
<reference evidence="5 6" key="1">
    <citation type="submission" date="2018-07" db="EMBL/GenBank/DDBJ databases">
        <title>Genomic Encyclopedia of Type Strains, Phase IV (KMG-IV): sequencing the most valuable type-strain genomes for metagenomic binning, comparative biology and taxonomic classification.</title>
        <authorList>
            <person name="Goeker M."/>
        </authorList>
    </citation>
    <scope>NUCLEOTIDE SEQUENCE [LARGE SCALE GENOMIC DNA]</scope>
    <source>
        <strain evidence="5 6">DSM 100911</strain>
    </source>
</reference>
<comment type="similarity">
    <text evidence="1 4">Belongs to the DegT/DnrJ/EryC1 family.</text>
</comment>
<dbReference type="InterPro" id="IPR015422">
    <property type="entry name" value="PyrdxlP-dep_Trfase_small"/>
</dbReference>
<gene>
    <name evidence="5" type="ORF">DFR45_10132</name>
</gene>
<evidence type="ECO:0000256" key="4">
    <source>
        <dbReference type="RuleBase" id="RU004508"/>
    </source>
</evidence>
<feature type="modified residue" description="N6-(pyridoxal phosphate)lysine" evidence="3">
    <location>
        <position position="196"/>
    </location>
</feature>
<dbReference type="RefSeq" id="WP_114481703.1">
    <property type="nucleotide sequence ID" value="NZ_QPJU01000001.1"/>
</dbReference>
<dbReference type="AlphaFoldDB" id="A0A369AQN1"/>
<evidence type="ECO:0000256" key="1">
    <source>
        <dbReference type="ARBA" id="ARBA00037999"/>
    </source>
</evidence>
<dbReference type="OrthoDB" id="9804264at2"/>
<evidence type="ECO:0000313" key="5">
    <source>
        <dbReference type="EMBL" id="RCX11511.1"/>
    </source>
</evidence>
<dbReference type="PIRSF" id="PIRSF000390">
    <property type="entry name" value="PLP_StrS"/>
    <property type="match status" value="1"/>
</dbReference>
<dbReference type="InterPro" id="IPR015421">
    <property type="entry name" value="PyrdxlP-dep_Trfase_major"/>
</dbReference>
<dbReference type="Proteomes" id="UP000252174">
    <property type="component" value="Unassembled WGS sequence"/>
</dbReference>
<evidence type="ECO:0000256" key="3">
    <source>
        <dbReference type="PIRSR" id="PIRSR000390-2"/>
    </source>
</evidence>
<dbReference type="Gene3D" id="3.40.640.10">
    <property type="entry name" value="Type I PLP-dependent aspartate aminotransferase-like (Major domain)"/>
    <property type="match status" value="1"/>
</dbReference>
<dbReference type="GO" id="GO:0000271">
    <property type="term" value="P:polysaccharide biosynthetic process"/>
    <property type="evidence" value="ECO:0007669"/>
    <property type="project" value="TreeGrafter"/>
</dbReference>
<dbReference type="GO" id="GO:0008483">
    <property type="term" value="F:transaminase activity"/>
    <property type="evidence" value="ECO:0007669"/>
    <property type="project" value="TreeGrafter"/>
</dbReference>
<dbReference type="PANTHER" id="PTHR30244">
    <property type="entry name" value="TRANSAMINASE"/>
    <property type="match status" value="1"/>
</dbReference>
<dbReference type="Pfam" id="PF01041">
    <property type="entry name" value="DegT_DnrJ_EryC1"/>
    <property type="match status" value="1"/>
</dbReference>
<dbReference type="Gene3D" id="3.90.1150.10">
    <property type="entry name" value="Aspartate Aminotransferase, domain 1"/>
    <property type="match status" value="1"/>
</dbReference>
<dbReference type="InterPro" id="IPR015424">
    <property type="entry name" value="PyrdxlP-dep_Trfase"/>
</dbReference>
<proteinExistence type="inferred from homology"/>
<feature type="active site" description="Proton acceptor" evidence="2">
    <location>
        <position position="196"/>
    </location>
</feature>
<dbReference type="InterPro" id="IPR000653">
    <property type="entry name" value="DegT/StrS_aminotransferase"/>
</dbReference>
<dbReference type="PANTHER" id="PTHR30244:SF34">
    <property type="entry name" value="DTDP-4-AMINO-4,6-DIDEOXYGALACTOSE TRANSAMINASE"/>
    <property type="match status" value="1"/>
</dbReference>
<accession>A0A369AQN1</accession>
<dbReference type="GO" id="GO:0030170">
    <property type="term" value="F:pyridoxal phosphate binding"/>
    <property type="evidence" value="ECO:0007669"/>
    <property type="project" value="TreeGrafter"/>
</dbReference>
<keyword evidence="3 4" id="KW-0663">Pyridoxal phosphate</keyword>
<sequence length="435" mass="46267">MRRPGLEPGFLPREVPPTAGLPVRVSELFGPLAPDLPALAAQFLGVEEVGISASGSAALVLILQTLRRLRARRQVIVPAYTCPLVVLAVVQCGLQPVVCDVAPGSFELDPDHLAALSGPDTLAVLPTHLGGRVARLYPVLAVARAAGAFVVEDAAQAFGARVQAQAHAQALVAAPAGTQSVGLAGDAGFFSFAAGKGLSLYEGGAWLARDAALRAEIAATARQLQTPAWGFEAWRSLQLLGLALCYRPRMLPYVYGLPLRRAVRRGQLAQAVGDVFDLPIPLHPVGAWRRAVGARALRRLPAFQAALAQQAQRRLPQLARLPGVTVLGYAPADAAEGGTAGDGAYQGLWPFFMLLLPTPAQRDAALAALWPRGLGVTRLFIHALPDYAYLRPWLPVQNCPHARDLAARMLTISNSPWLDDAGFARIVAELERCLR</sequence>
<comment type="caution">
    <text evidence="5">The sequence shown here is derived from an EMBL/GenBank/DDBJ whole genome shotgun (WGS) entry which is preliminary data.</text>
</comment>
<keyword evidence="6" id="KW-1185">Reference proteome</keyword>
<evidence type="ECO:0000313" key="6">
    <source>
        <dbReference type="Proteomes" id="UP000252174"/>
    </source>
</evidence>
<protein>
    <submittedName>
        <fullName evidence="5">dTDP-4-amino-4,6-dideoxygalactose transaminase</fullName>
    </submittedName>
</protein>
<dbReference type="SUPFAM" id="SSF53383">
    <property type="entry name" value="PLP-dependent transferases"/>
    <property type="match status" value="1"/>
</dbReference>